<evidence type="ECO:0000256" key="2">
    <source>
        <dbReference type="ARBA" id="ARBA00022692"/>
    </source>
</evidence>
<evidence type="ECO:0000313" key="10">
    <source>
        <dbReference type="EMBL" id="RJE87841.1"/>
    </source>
</evidence>
<dbReference type="InterPro" id="IPR010128">
    <property type="entry name" value="ATPase_T1SS_PrtD-like"/>
</dbReference>
<dbReference type="AlphaFoldDB" id="A0A418T3P2"/>
<feature type="transmembrane region" description="Helical" evidence="7">
    <location>
        <begin position="159"/>
        <end position="184"/>
    </location>
</feature>
<dbReference type="SUPFAM" id="SSF90123">
    <property type="entry name" value="ABC transporter transmembrane region"/>
    <property type="match status" value="1"/>
</dbReference>
<accession>A0A418T3P2</accession>
<gene>
    <name evidence="10" type="ORF">D3P04_02625</name>
</gene>
<evidence type="ECO:0000256" key="3">
    <source>
        <dbReference type="ARBA" id="ARBA00022741"/>
    </source>
</evidence>
<dbReference type="PANTHER" id="PTHR24221:SF248">
    <property type="entry name" value="ABC TRANSPORTER TRANSMEMBRANE REGION"/>
    <property type="match status" value="1"/>
</dbReference>
<dbReference type="EMBL" id="QZCG01000002">
    <property type="protein sequence ID" value="RJE87841.1"/>
    <property type="molecule type" value="Genomic_DNA"/>
</dbReference>
<evidence type="ECO:0000256" key="1">
    <source>
        <dbReference type="ARBA" id="ARBA00004651"/>
    </source>
</evidence>
<dbReference type="Gene3D" id="3.40.50.300">
    <property type="entry name" value="P-loop containing nucleotide triphosphate hydrolases"/>
    <property type="match status" value="1"/>
</dbReference>
<dbReference type="SMART" id="SM00382">
    <property type="entry name" value="AAA"/>
    <property type="match status" value="1"/>
</dbReference>
<feature type="transmembrane region" description="Helical" evidence="7">
    <location>
        <begin position="31"/>
        <end position="54"/>
    </location>
</feature>
<dbReference type="InterPro" id="IPR039421">
    <property type="entry name" value="Type_1_exporter"/>
</dbReference>
<keyword evidence="4" id="KW-0067">ATP-binding</keyword>
<dbReference type="Proteomes" id="UP000284202">
    <property type="component" value="Unassembled WGS sequence"/>
</dbReference>
<dbReference type="PANTHER" id="PTHR24221">
    <property type="entry name" value="ATP-BINDING CASSETTE SUB-FAMILY B"/>
    <property type="match status" value="1"/>
</dbReference>
<keyword evidence="3" id="KW-0547">Nucleotide-binding</keyword>
<dbReference type="GO" id="GO:0034040">
    <property type="term" value="F:ATPase-coupled lipid transmembrane transporter activity"/>
    <property type="evidence" value="ECO:0007669"/>
    <property type="project" value="TreeGrafter"/>
</dbReference>
<organism evidence="10 11">
    <name type="scientific">Paracoccus onubensis</name>
    <dbReference type="NCBI Taxonomy" id="1675788"/>
    <lineage>
        <taxon>Bacteria</taxon>
        <taxon>Pseudomonadati</taxon>
        <taxon>Pseudomonadota</taxon>
        <taxon>Alphaproteobacteria</taxon>
        <taxon>Rhodobacterales</taxon>
        <taxon>Paracoccaceae</taxon>
        <taxon>Paracoccus</taxon>
    </lineage>
</organism>
<evidence type="ECO:0000256" key="4">
    <source>
        <dbReference type="ARBA" id="ARBA00022840"/>
    </source>
</evidence>
<dbReference type="GO" id="GO:0030253">
    <property type="term" value="P:protein secretion by the type I secretion system"/>
    <property type="evidence" value="ECO:0007669"/>
    <property type="project" value="InterPro"/>
</dbReference>
<dbReference type="GO" id="GO:0005886">
    <property type="term" value="C:plasma membrane"/>
    <property type="evidence" value="ECO:0007669"/>
    <property type="project" value="UniProtKB-SubCell"/>
</dbReference>
<dbReference type="InterPro" id="IPR003593">
    <property type="entry name" value="AAA+_ATPase"/>
</dbReference>
<dbReference type="InterPro" id="IPR011527">
    <property type="entry name" value="ABC1_TM_dom"/>
</dbReference>
<dbReference type="PROSITE" id="PS00211">
    <property type="entry name" value="ABC_TRANSPORTER_1"/>
    <property type="match status" value="1"/>
</dbReference>
<dbReference type="RefSeq" id="WP_119745694.1">
    <property type="nucleotide sequence ID" value="NZ_QZCG01000002.1"/>
</dbReference>
<dbReference type="GO" id="GO:0005524">
    <property type="term" value="F:ATP binding"/>
    <property type="evidence" value="ECO:0007669"/>
    <property type="project" value="UniProtKB-KW"/>
</dbReference>
<sequence>MSVVDAQHIQEADNDVQENYVLHALKSLRTYFIFAGVFSCMINLLYLSSPLYLMQVYNRVLVSQSIPTLAMLTLILVLSLGVMGLLDALRGKLLVRCSVLLDDRLAGPVFGALVRKAARQGMSPGAQTLRELDEFRAFVTGPGIHFAFDLPWIPIYLGLLYLIHPILGLVATIGSALLLLLVFVNERLTKTALETAQSSSRRAFVFTDNIMQHADVIHAMGMLPSVERHWQGNRGRMLAQQSLASDRNASVTASIRFARLLLQSLLLGTGAWLAIDHIIMPATIFAASIIMGRALVPVEQSVGAWKHAVAARSAYRRVSTLLQENPDLQVRTIVPSEETALEVNELSYRVENRKRPILDKLSFSINSGEVLGIVGPSGSGKSTLARLMIGALSPSEGRLRFGGINYEHWDRGEFGRIVGYLPQDVGLFAGTVRENIARFQDVAVDQIVEAAKLAGIHELILDLPKQYDTMLGPGGLGLSGGQRQRLGLARALLGKPRLLVLDEPNAHLDIIGARALSEALFVMKAQGSAIVVITHQPAVLETVDTIMSLDDGRIRRLGPPEQILAGTLEKMGESE</sequence>
<dbReference type="PROSITE" id="PS50893">
    <property type="entry name" value="ABC_TRANSPORTER_2"/>
    <property type="match status" value="1"/>
</dbReference>
<dbReference type="InterPro" id="IPR036640">
    <property type="entry name" value="ABC1_TM_sf"/>
</dbReference>
<feature type="domain" description="ABC transmembrane type-1" evidence="9">
    <location>
        <begin position="33"/>
        <end position="310"/>
    </location>
</feature>
<dbReference type="Pfam" id="PF00005">
    <property type="entry name" value="ABC_tran"/>
    <property type="match status" value="1"/>
</dbReference>
<dbReference type="GO" id="GO:0030256">
    <property type="term" value="C:type I protein secretion system complex"/>
    <property type="evidence" value="ECO:0007669"/>
    <property type="project" value="InterPro"/>
</dbReference>
<evidence type="ECO:0000259" key="8">
    <source>
        <dbReference type="PROSITE" id="PS50893"/>
    </source>
</evidence>
<evidence type="ECO:0000313" key="11">
    <source>
        <dbReference type="Proteomes" id="UP000284202"/>
    </source>
</evidence>
<evidence type="ECO:0000256" key="5">
    <source>
        <dbReference type="ARBA" id="ARBA00022989"/>
    </source>
</evidence>
<dbReference type="OrthoDB" id="9808328at2"/>
<keyword evidence="5 7" id="KW-1133">Transmembrane helix</keyword>
<keyword evidence="11" id="KW-1185">Reference proteome</keyword>
<comment type="caution">
    <text evidence="10">The sequence shown here is derived from an EMBL/GenBank/DDBJ whole genome shotgun (WGS) entry which is preliminary data.</text>
</comment>
<dbReference type="GO" id="GO:0140359">
    <property type="term" value="F:ABC-type transporter activity"/>
    <property type="evidence" value="ECO:0007669"/>
    <property type="project" value="InterPro"/>
</dbReference>
<dbReference type="GO" id="GO:0016887">
    <property type="term" value="F:ATP hydrolysis activity"/>
    <property type="evidence" value="ECO:0007669"/>
    <property type="project" value="InterPro"/>
</dbReference>
<dbReference type="InterPro" id="IPR003439">
    <property type="entry name" value="ABC_transporter-like_ATP-bd"/>
</dbReference>
<dbReference type="SUPFAM" id="SSF52540">
    <property type="entry name" value="P-loop containing nucleoside triphosphate hydrolases"/>
    <property type="match status" value="1"/>
</dbReference>
<feature type="transmembrane region" description="Helical" evidence="7">
    <location>
        <begin position="265"/>
        <end position="291"/>
    </location>
</feature>
<dbReference type="InterPro" id="IPR027417">
    <property type="entry name" value="P-loop_NTPase"/>
</dbReference>
<evidence type="ECO:0000259" key="9">
    <source>
        <dbReference type="PROSITE" id="PS50929"/>
    </source>
</evidence>
<dbReference type="Gene3D" id="1.20.1560.10">
    <property type="entry name" value="ABC transporter type 1, transmembrane domain"/>
    <property type="match status" value="1"/>
</dbReference>
<keyword evidence="6 7" id="KW-0472">Membrane</keyword>
<dbReference type="NCBIfam" id="TIGR01842">
    <property type="entry name" value="type_I_sec_PrtD"/>
    <property type="match status" value="1"/>
</dbReference>
<protein>
    <submittedName>
        <fullName evidence="10">Type I secretion system permease/ATPase</fullName>
    </submittedName>
</protein>
<name>A0A418T3P2_9RHOB</name>
<dbReference type="InterPro" id="IPR017871">
    <property type="entry name" value="ABC_transporter-like_CS"/>
</dbReference>
<evidence type="ECO:0000256" key="7">
    <source>
        <dbReference type="SAM" id="Phobius"/>
    </source>
</evidence>
<proteinExistence type="predicted"/>
<evidence type="ECO:0000256" key="6">
    <source>
        <dbReference type="ARBA" id="ARBA00023136"/>
    </source>
</evidence>
<reference evidence="11" key="1">
    <citation type="submission" date="2018-09" db="EMBL/GenBank/DDBJ databases">
        <title>Acidovorax cavernicola nov. sp. isolated from Gruta de las Maravillas (Aracena, Spain).</title>
        <authorList>
            <person name="Jurado V."/>
            <person name="Gutierrez-Patricio S."/>
            <person name="Gonzalez-Pimentel J.L."/>
            <person name="Miller A.Z."/>
            <person name="Laiz L."/>
            <person name="Saiz-Jimenez C."/>
        </authorList>
    </citation>
    <scope>NUCLEOTIDE SEQUENCE [LARGE SCALE GENOMIC DNA]</scope>
    <source>
        <strain evidence="11">1011MAR3C25</strain>
    </source>
</reference>
<feature type="transmembrane region" description="Helical" evidence="7">
    <location>
        <begin position="66"/>
        <end position="86"/>
    </location>
</feature>
<feature type="domain" description="ABC transporter" evidence="8">
    <location>
        <begin position="341"/>
        <end position="574"/>
    </location>
</feature>
<dbReference type="PROSITE" id="PS50929">
    <property type="entry name" value="ABC_TM1F"/>
    <property type="match status" value="1"/>
</dbReference>
<comment type="subcellular location">
    <subcellularLocation>
        <location evidence="1">Cell membrane</location>
        <topology evidence="1">Multi-pass membrane protein</topology>
    </subcellularLocation>
</comment>
<keyword evidence="2 7" id="KW-0812">Transmembrane</keyword>